<reference evidence="3 4" key="1">
    <citation type="journal article" date="2024" name="Proc. Natl. Acad. Sci. U.S.A.">
        <title>The evolutionary genomics of adaptation to stress in wild rhizobium bacteria.</title>
        <authorList>
            <person name="Kehlet-Delgado H."/>
            <person name="Montoya A.P."/>
            <person name="Jensen K.T."/>
            <person name="Wendlandt C.E."/>
            <person name="Dexheimer C."/>
            <person name="Roberts M."/>
            <person name="Torres Martinez L."/>
            <person name="Friesen M.L."/>
            <person name="Griffitts J.S."/>
            <person name="Porter S.S."/>
        </authorList>
    </citation>
    <scope>NUCLEOTIDE SEQUENCE [LARGE SCALE GENOMIC DNA]</scope>
    <source>
        <strain evidence="3 4">M0729</strain>
    </source>
</reference>
<dbReference type="PANTHER" id="PTHR12521:SF0">
    <property type="entry name" value="ADP-RIBOSE GLYCOHYDROLASE OARD1"/>
    <property type="match status" value="1"/>
</dbReference>
<comment type="catalytic activity">
    <reaction evidence="1">
        <text>an N-(ADP-alpha-D-ribosyl)-thymidine in DNA + H2O = a thymidine in DNA + ADP-D-ribose</text>
        <dbReference type="Rhea" id="RHEA:71655"/>
        <dbReference type="Rhea" id="RHEA-COMP:13556"/>
        <dbReference type="Rhea" id="RHEA-COMP:18051"/>
        <dbReference type="ChEBI" id="CHEBI:15377"/>
        <dbReference type="ChEBI" id="CHEBI:57967"/>
        <dbReference type="ChEBI" id="CHEBI:137386"/>
        <dbReference type="ChEBI" id="CHEBI:191199"/>
    </reaction>
    <physiologicalReaction direction="left-to-right" evidence="1">
        <dbReference type="Rhea" id="RHEA:71656"/>
    </physiologicalReaction>
</comment>
<dbReference type="PANTHER" id="PTHR12521">
    <property type="entry name" value="PROTEIN C6ORF130"/>
    <property type="match status" value="1"/>
</dbReference>
<name>A0ABV1Y8Z2_9HYPH</name>
<accession>A0ABV1Y8Z2</accession>
<dbReference type="PROSITE" id="PS51154">
    <property type="entry name" value="MACRO"/>
    <property type="match status" value="1"/>
</dbReference>
<dbReference type="SUPFAM" id="SSF52949">
    <property type="entry name" value="Macro domain-like"/>
    <property type="match status" value="1"/>
</dbReference>
<evidence type="ECO:0000313" key="3">
    <source>
        <dbReference type="EMBL" id="MER8931635.1"/>
    </source>
</evidence>
<dbReference type="EMBL" id="JAMYPJ010000001">
    <property type="protein sequence ID" value="MER8931635.1"/>
    <property type="molecule type" value="Genomic_DNA"/>
</dbReference>
<feature type="domain" description="Macro" evidence="2">
    <location>
        <begin position="1"/>
        <end position="154"/>
    </location>
</feature>
<proteinExistence type="predicted"/>
<dbReference type="InterPro" id="IPR050892">
    <property type="entry name" value="ADP-ribose_metab_enzymes"/>
</dbReference>
<evidence type="ECO:0000256" key="1">
    <source>
        <dbReference type="ARBA" id="ARBA00035885"/>
    </source>
</evidence>
<dbReference type="InterPro" id="IPR002589">
    <property type="entry name" value="Macro_dom"/>
</dbReference>
<evidence type="ECO:0000313" key="4">
    <source>
        <dbReference type="Proteomes" id="UP001464387"/>
    </source>
</evidence>
<organism evidence="3 4">
    <name type="scientific">Mesorhizobium opportunistum</name>
    <dbReference type="NCBI Taxonomy" id="593909"/>
    <lineage>
        <taxon>Bacteria</taxon>
        <taxon>Pseudomonadati</taxon>
        <taxon>Pseudomonadota</taxon>
        <taxon>Alphaproteobacteria</taxon>
        <taxon>Hyphomicrobiales</taxon>
        <taxon>Phyllobacteriaceae</taxon>
        <taxon>Mesorhizobium</taxon>
    </lineage>
</organism>
<keyword evidence="4" id="KW-1185">Reference proteome</keyword>
<dbReference type="Gene3D" id="3.40.220.10">
    <property type="entry name" value="Leucine Aminopeptidase, subunit E, domain 1"/>
    <property type="match status" value="1"/>
</dbReference>
<evidence type="ECO:0000259" key="2">
    <source>
        <dbReference type="PROSITE" id="PS51154"/>
    </source>
</evidence>
<gene>
    <name evidence="3" type="ORF">NKI33_01455</name>
</gene>
<sequence length="155" mass="17033">MIVFVAGDLLAAKEDYIAQGVAEGNQEGLGTGLALKISKKWPNVQAAFKKHARAGKFTGGQLWTLKPEGDQPGFVYLATQPDMYHATLPFLRKAIRGLAKWADRNLIESVALPKIGAGLGKLSWQNEVRPLLVECLTPGATRYVIYETFLNEFET</sequence>
<dbReference type="Proteomes" id="UP001464387">
    <property type="component" value="Unassembled WGS sequence"/>
</dbReference>
<dbReference type="RefSeq" id="WP_031257428.1">
    <property type="nucleotide sequence ID" value="NZ_CP100477.1"/>
</dbReference>
<dbReference type="Pfam" id="PF01661">
    <property type="entry name" value="Macro"/>
    <property type="match status" value="1"/>
</dbReference>
<comment type="caution">
    <text evidence="3">The sequence shown here is derived from an EMBL/GenBank/DDBJ whole genome shotgun (WGS) entry which is preliminary data.</text>
</comment>
<protein>
    <submittedName>
        <fullName evidence="3">Macro domain-containing protein</fullName>
    </submittedName>
</protein>
<dbReference type="InterPro" id="IPR043472">
    <property type="entry name" value="Macro_dom-like"/>
</dbReference>